<proteinExistence type="predicted"/>
<organism evidence="1 2">
    <name type="scientific">Rubroshorea leprosula</name>
    <dbReference type="NCBI Taxonomy" id="152421"/>
    <lineage>
        <taxon>Eukaryota</taxon>
        <taxon>Viridiplantae</taxon>
        <taxon>Streptophyta</taxon>
        <taxon>Embryophyta</taxon>
        <taxon>Tracheophyta</taxon>
        <taxon>Spermatophyta</taxon>
        <taxon>Magnoliopsida</taxon>
        <taxon>eudicotyledons</taxon>
        <taxon>Gunneridae</taxon>
        <taxon>Pentapetalae</taxon>
        <taxon>rosids</taxon>
        <taxon>malvids</taxon>
        <taxon>Malvales</taxon>
        <taxon>Dipterocarpaceae</taxon>
        <taxon>Rubroshorea</taxon>
    </lineage>
</organism>
<evidence type="ECO:0000313" key="1">
    <source>
        <dbReference type="EMBL" id="GKU97833.1"/>
    </source>
</evidence>
<keyword evidence="2" id="KW-1185">Reference proteome</keyword>
<gene>
    <name evidence="1" type="ORF">SLEP1_g10916</name>
</gene>
<comment type="caution">
    <text evidence="1">The sequence shown here is derived from an EMBL/GenBank/DDBJ whole genome shotgun (WGS) entry which is preliminary data.</text>
</comment>
<accession>A0AAV5I9L6</accession>
<dbReference type="Proteomes" id="UP001054252">
    <property type="component" value="Unassembled WGS sequence"/>
</dbReference>
<evidence type="ECO:0000313" key="2">
    <source>
        <dbReference type="Proteomes" id="UP001054252"/>
    </source>
</evidence>
<reference evidence="1 2" key="1">
    <citation type="journal article" date="2021" name="Commun. Biol.">
        <title>The genome of Shorea leprosula (Dipterocarpaceae) highlights the ecological relevance of drought in aseasonal tropical rainforests.</title>
        <authorList>
            <person name="Ng K.K.S."/>
            <person name="Kobayashi M.J."/>
            <person name="Fawcett J.A."/>
            <person name="Hatakeyama M."/>
            <person name="Paape T."/>
            <person name="Ng C.H."/>
            <person name="Ang C.C."/>
            <person name="Tnah L.H."/>
            <person name="Lee C.T."/>
            <person name="Nishiyama T."/>
            <person name="Sese J."/>
            <person name="O'Brien M.J."/>
            <person name="Copetti D."/>
            <person name="Mohd Noor M.I."/>
            <person name="Ong R.C."/>
            <person name="Putra M."/>
            <person name="Sireger I.Z."/>
            <person name="Indrioko S."/>
            <person name="Kosugi Y."/>
            <person name="Izuno A."/>
            <person name="Isagi Y."/>
            <person name="Lee S.L."/>
            <person name="Shimizu K.K."/>
        </authorList>
    </citation>
    <scope>NUCLEOTIDE SEQUENCE [LARGE SCALE GENOMIC DNA]</scope>
    <source>
        <strain evidence="1">214</strain>
    </source>
</reference>
<sequence length="72" mass="7795">MMQAQNNISQTITQFVAIALATYGISSQAGHHVVALPQSSHGHGLGLRMNSTFTYSIDSTQTSPTVLEYQQQ</sequence>
<dbReference type="AlphaFoldDB" id="A0AAV5I9L6"/>
<protein>
    <submittedName>
        <fullName evidence="1">Uncharacterized protein</fullName>
    </submittedName>
</protein>
<name>A0AAV5I9L6_9ROSI</name>
<dbReference type="EMBL" id="BPVZ01000012">
    <property type="protein sequence ID" value="GKU97833.1"/>
    <property type="molecule type" value="Genomic_DNA"/>
</dbReference>